<accession>A0A8S4RJ47</accession>
<evidence type="ECO:0000313" key="3">
    <source>
        <dbReference type="Proteomes" id="UP000838756"/>
    </source>
</evidence>
<dbReference type="AlphaFoldDB" id="A0A8S4RJ47"/>
<feature type="compositionally biased region" description="Polar residues" evidence="1">
    <location>
        <begin position="52"/>
        <end position="64"/>
    </location>
</feature>
<evidence type="ECO:0000313" key="2">
    <source>
        <dbReference type="EMBL" id="CAH2236658.1"/>
    </source>
</evidence>
<keyword evidence="3" id="KW-1185">Reference proteome</keyword>
<name>A0A8S4RJ47_9NEOP</name>
<organism evidence="2 3">
    <name type="scientific">Pararge aegeria aegeria</name>
    <dbReference type="NCBI Taxonomy" id="348720"/>
    <lineage>
        <taxon>Eukaryota</taxon>
        <taxon>Metazoa</taxon>
        <taxon>Ecdysozoa</taxon>
        <taxon>Arthropoda</taxon>
        <taxon>Hexapoda</taxon>
        <taxon>Insecta</taxon>
        <taxon>Pterygota</taxon>
        <taxon>Neoptera</taxon>
        <taxon>Endopterygota</taxon>
        <taxon>Lepidoptera</taxon>
        <taxon>Glossata</taxon>
        <taxon>Ditrysia</taxon>
        <taxon>Papilionoidea</taxon>
        <taxon>Nymphalidae</taxon>
        <taxon>Satyrinae</taxon>
        <taxon>Satyrini</taxon>
        <taxon>Parargina</taxon>
        <taxon>Pararge</taxon>
    </lineage>
</organism>
<gene>
    <name evidence="2" type="primary">jg16485</name>
    <name evidence="2" type="ORF">PAEG_LOCUS14011</name>
</gene>
<comment type="caution">
    <text evidence="2">The sequence shown here is derived from an EMBL/GenBank/DDBJ whole genome shotgun (WGS) entry which is preliminary data.</text>
</comment>
<evidence type="ECO:0000256" key="1">
    <source>
        <dbReference type="SAM" id="MobiDB-lite"/>
    </source>
</evidence>
<dbReference type="OrthoDB" id="7387248at2759"/>
<sequence>MASQKEATVDKPSSLPSIRLITLDGERSPSRSDTIACLCGAHDAHNARVWSAESSGAPHSSQIGEASRDRTHSDYSMWSPQKSNVLRSQCVHPYWSSVQRHTPDYTRILTSAG</sequence>
<feature type="region of interest" description="Disordered" evidence="1">
    <location>
        <begin position="50"/>
        <end position="77"/>
    </location>
</feature>
<proteinExistence type="predicted"/>
<dbReference type="Proteomes" id="UP000838756">
    <property type="component" value="Unassembled WGS sequence"/>
</dbReference>
<reference evidence="2" key="1">
    <citation type="submission" date="2022-03" db="EMBL/GenBank/DDBJ databases">
        <authorList>
            <person name="Lindestad O."/>
        </authorList>
    </citation>
    <scope>NUCLEOTIDE SEQUENCE</scope>
</reference>
<protein>
    <submittedName>
        <fullName evidence="2">Jg16485 protein</fullName>
    </submittedName>
</protein>
<dbReference type="EMBL" id="CAKXAJ010025216">
    <property type="protein sequence ID" value="CAH2236658.1"/>
    <property type="molecule type" value="Genomic_DNA"/>
</dbReference>